<dbReference type="InterPro" id="IPR030185">
    <property type="entry name" value="Mae1"/>
</dbReference>
<protein>
    <recommendedName>
        <fullName evidence="9">Malic acid transport protein</fullName>
    </recommendedName>
</protein>
<feature type="transmembrane region" description="Helical" evidence="6">
    <location>
        <begin position="280"/>
        <end position="302"/>
    </location>
</feature>
<feature type="compositionally biased region" description="Polar residues" evidence="5">
    <location>
        <begin position="71"/>
        <end position="80"/>
    </location>
</feature>
<comment type="caution">
    <text evidence="7">The sequence shown here is derived from an EMBL/GenBank/DDBJ whole genome shotgun (WGS) entry which is preliminary data.</text>
</comment>
<evidence type="ECO:0000313" key="8">
    <source>
        <dbReference type="Proteomes" id="UP000886653"/>
    </source>
</evidence>
<feature type="transmembrane region" description="Helical" evidence="6">
    <location>
        <begin position="434"/>
        <end position="458"/>
    </location>
</feature>
<dbReference type="GO" id="GO:0015140">
    <property type="term" value="F:malate transmembrane transporter activity"/>
    <property type="evidence" value="ECO:0007669"/>
    <property type="project" value="InterPro"/>
</dbReference>
<evidence type="ECO:0000313" key="7">
    <source>
        <dbReference type="EMBL" id="KAG0143037.1"/>
    </source>
</evidence>
<feature type="transmembrane region" description="Helical" evidence="6">
    <location>
        <begin position="112"/>
        <end position="131"/>
    </location>
</feature>
<gene>
    <name evidence="7" type="ORF">CROQUDRAFT_661784</name>
</gene>
<feature type="compositionally biased region" description="Basic and acidic residues" evidence="5">
    <location>
        <begin position="55"/>
        <end position="70"/>
    </location>
</feature>
<feature type="region of interest" description="Disordered" evidence="5">
    <location>
        <begin position="55"/>
        <end position="81"/>
    </location>
</feature>
<dbReference type="Proteomes" id="UP000886653">
    <property type="component" value="Unassembled WGS sequence"/>
</dbReference>
<evidence type="ECO:0000256" key="6">
    <source>
        <dbReference type="SAM" id="Phobius"/>
    </source>
</evidence>
<dbReference type="Gene3D" id="1.50.10.150">
    <property type="entry name" value="Voltage-dependent anion channel"/>
    <property type="match status" value="1"/>
</dbReference>
<evidence type="ECO:0008006" key="9">
    <source>
        <dbReference type="Google" id="ProtNLM"/>
    </source>
</evidence>
<feature type="transmembrane region" description="Helical" evidence="6">
    <location>
        <begin position="403"/>
        <end position="422"/>
    </location>
</feature>
<feature type="transmembrane region" description="Helical" evidence="6">
    <location>
        <begin position="361"/>
        <end position="391"/>
    </location>
</feature>
<feature type="transmembrane region" description="Helical" evidence="6">
    <location>
        <begin position="323"/>
        <end position="341"/>
    </location>
</feature>
<name>A0A9P6NCF9_9BASI</name>
<keyword evidence="3 6" id="KW-1133">Transmembrane helix</keyword>
<feature type="transmembrane region" description="Helical" evidence="6">
    <location>
        <begin position="143"/>
        <end position="165"/>
    </location>
</feature>
<keyword evidence="2 6" id="KW-0812">Transmembrane</keyword>
<organism evidence="7 8">
    <name type="scientific">Cronartium quercuum f. sp. fusiforme G11</name>
    <dbReference type="NCBI Taxonomy" id="708437"/>
    <lineage>
        <taxon>Eukaryota</taxon>
        <taxon>Fungi</taxon>
        <taxon>Dikarya</taxon>
        <taxon>Basidiomycota</taxon>
        <taxon>Pucciniomycotina</taxon>
        <taxon>Pucciniomycetes</taxon>
        <taxon>Pucciniales</taxon>
        <taxon>Coleosporiaceae</taxon>
        <taxon>Cronartium</taxon>
    </lineage>
</organism>
<accession>A0A9P6NCF9</accession>
<comment type="subcellular location">
    <subcellularLocation>
        <location evidence="1">Membrane</location>
        <topology evidence="1">Multi-pass membrane protein</topology>
    </subcellularLocation>
</comment>
<keyword evidence="8" id="KW-1185">Reference proteome</keyword>
<keyword evidence="4 6" id="KW-0472">Membrane</keyword>
<evidence type="ECO:0000256" key="3">
    <source>
        <dbReference type="ARBA" id="ARBA00022989"/>
    </source>
</evidence>
<dbReference type="OrthoDB" id="2901184at2759"/>
<feature type="transmembrane region" description="Helical" evidence="6">
    <location>
        <begin position="218"/>
        <end position="239"/>
    </location>
</feature>
<dbReference type="EMBL" id="MU167330">
    <property type="protein sequence ID" value="KAG0143037.1"/>
    <property type="molecule type" value="Genomic_DNA"/>
</dbReference>
<dbReference type="Pfam" id="PF03595">
    <property type="entry name" value="SLAC1"/>
    <property type="match status" value="1"/>
</dbReference>
<dbReference type="GO" id="GO:0016020">
    <property type="term" value="C:membrane"/>
    <property type="evidence" value="ECO:0007669"/>
    <property type="project" value="UniProtKB-SubCell"/>
</dbReference>
<dbReference type="PANTHER" id="PTHR31162:SF0">
    <property type="entry name" value="MALIC ACID TRANSPORT PROTEIN"/>
    <property type="match status" value="1"/>
</dbReference>
<sequence length="484" mass="54363">MYSNRIEENEGVAMDDRMYYNQTGLDESPPMDHHHMYDSGVAAVEEPAMDNRHYQSEHEHVEGPARDSRMTNRSQGSTKASARDFYETGVSKAEAQEHHVPKVSIFRRLIHGWTYQVYPVGLGSAAIYLVLNSLEYKSSALTAIQIAFFILSATIYSFTSIMLILQAILYPSRAASLVFSCSTTIFVPFLALNSNALILGLINYAVPAGIMSWESIEFFFYMYVIMSVCICVPLLVNWYDKPHDIRTFTPAWAFLVFPMMLVGTLAARFLTIIPPERQEAITVFFLGYLFQGLGTCMTFFYLPIYLSRIMQTGFMEGHQANGAFVAIGPPGFTAVALVGLGKMARPIFAAHQLHELLTEQVGIVFFGMGVFISMFLLGLCMLFFLMALIPYHKKIHRRLDESLGLWATTFPNVGMTITLRLMGDFFQSKALHRLQYIMVAFVCCAYVMALSCTLTALFKGKILTSSHEQVAADTHSNDHQKSHA</sequence>
<evidence type="ECO:0000256" key="1">
    <source>
        <dbReference type="ARBA" id="ARBA00004141"/>
    </source>
</evidence>
<evidence type="ECO:0000256" key="5">
    <source>
        <dbReference type="SAM" id="MobiDB-lite"/>
    </source>
</evidence>
<evidence type="ECO:0000256" key="4">
    <source>
        <dbReference type="ARBA" id="ARBA00023136"/>
    </source>
</evidence>
<dbReference type="InterPro" id="IPR004695">
    <property type="entry name" value="SLAC1/Mae1/Ssu1/TehA"/>
</dbReference>
<reference evidence="7" key="1">
    <citation type="submission" date="2013-11" db="EMBL/GenBank/DDBJ databases">
        <title>Genome sequence of the fusiform rust pathogen reveals effectors for host alternation and coevolution with pine.</title>
        <authorList>
            <consortium name="DOE Joint Genome Institute"/>
            <person name="Smith K."/>
            <person name="Pendleton A."/>
            <person name="Kubisiak T."/>
            <person name="Anderson C."/>
            <person name="Salamov A."/>
            <person name="Aerts A."/>
            <person name="Riley R."/>
            <person name="Clum A."/>
            <person name="Lindquist E."/>
            <person name="Ence D."/>
            <person name="Campbell M."/>
            <person name="Kronenberg Z."/>
            <person name="Feau N."/>
            <person name="Dhillon B."/>
            <person name="Hamelin R."/>
            <person name="Burleigh J."/>
            <person name="Smith J."/>
            <person name="Yandell M."/>
            <person name="Nelson C."/>
            <person name="Grigoriev I."/>
            <person name="Davis J."/>
        </authorList>
    </citation>
    <scope>NUCLEOTIDE SEQUENCE</scope>
    <source>
        <strain evidence="7">G11</strain>
    </source>
</reference>
<evidence type="ECO:0000256" key="2">
    <source>
        <dbReference type="ARBA" id="ARBA00022692"/>
    </source>
</evidence>
<dbReference type="InterPro" id="IPR038665">
    <property type="entry name" value="Voltage-dep_anion_channel_sf"/>
</dbReference>
<feature type="transmembrane region" description="Helical" evidence="6">
    <location>
        <begin position="177"/>
        <end position="206"/>
    </location>
</feature>
<dbReference type="AlphaFoldDB" id="A0A9P6NCF9"/>
<proteinExistence type="predicted"/>
<dbReference type="PANTHER" id="PTHR31162">
    <property type="entry name" value="MALIC ACID TRANSPORT PROTEIN-RELATED"/>
    <property type="match status" value="1"/>
</dbReference>
<feature type="transmembrane region" description="Helical" evidence="6">
    <location>
        <begin position="251"/>
        <end position="274"/>
    </location>
</feature>